<keyword evidence="2" id="KW-1185">Reference proteome</keyword>
<evidence type="ECO:0000313" key="2">
    <source>
        <dbReference type="Proteomes" id="UP000796880"/>
    </source>
</evidence>
<evidence type="ECO:0000313" key="1">
    <source>
        <dbReference type="EMBL" id="KAF3432438.1"/>
    </source>
</evidence>
<gene>
    <name evidence="1" type="ORF">FNV43_RR27178</name>
</gene>
<comment type="caution">
    <text evidence="1">The sequence shown here is derived from an EMBL/GenBank/DDBJ whole genome shotgun (WGS) entry which is preliminary data.</text>
</comment>
<dbReference type="Gene3D" id="1.10.230.10">
    <property type="entry name" value="Cytochrome P450-Terp, domain 2"/>
    <property type="match status" value="1"/>
</dbReference>
<dbReference type="InterPro" id="IPR036969">
    <property type="entry name" value="Citrate_synthase_sf"/>
</dbReference>
<reference evidence="1" key="1">
    <citation type="submission" date="2020-03" db="EMBL/GenBank/DDBJ databases">
        <title>A high-quality chromosome-level genome assembly of a woody plant with both climbing and erect habits, Rhamnella rubrinervis.</title>
        <authorList>
            <person name="Lu Z."/>
            <person name="Yang Y."/>
            <person name="Zhu X."/>
            <person name="Sun Y."/>
        </authorList>
    </citation>
    <scope>NUCLEOTIDE SEQUENCE</scope>
    <source>
        <strain evidence="1">BYM</strain>
        <tissue evidence="1">Leaf</tissue>
    </source>
</reference>
<dbReference type="Proteomes" id="UP000796880">
    <property type="component" value="Unassembled WGS sequence"/>
</dbReference>
<sequence>MRVYIVVRMLYPAFEIQKLVSMSSSKSSLSFGPVSGNGTRVPVQHYAIRSENSFIVSPLHDLNTVDARPADIESIREADRDAVTEASLDNDDDSNAVVVPGVGHGVLHKTDPRYMCQREFALKHLPDDPLFRLVLLDVLIL</sequence>
<accession>A0A8K0DQR4</accession>
<dbReference type="AlphaFoldDB" id="A0A8K0DQR4"/>
<dbReference type="SUPFAM" id="SSF48256">
    <property type="entry name" value="Citrate synthase"/>
    <property type="match status" value="1"/>
</dbReference>
<dbReference type="OrthoDB" id="1327830at2759"/>
<dbReference type="GO" id="GO:0046912">
    <property type="term" value="F:acyltransferase activity, acyl groups converted into alkyl on transfer"/>
    <property type="evidence" value="ECO:0007669"/>
    <property type="project" value="InterPro"/>
</dbReference>
<organism evidence="1 2">
    <name type="scientific">Rhamnella rubrinervis</name>
    <dbReference type="NCBI Taxonomy" id="2594499"/>
    <lineage>
        <taxon>Eukaryota</taxon>
        <taxon>Viridiplantae</taxon>
        <taxon>Streptophyta</taxon>
        <taxon>Embryophyta</taxon>
        <taxon>Tracheophyta</taxon>
        <taxon>Spermatophyta</taxon>
        <taxon>Magnoliopsida</taxon>
        <taxon>eudicotyledons</taxon>
        <taxon>Gunneridae</taxon>
        <taxon>Pentapetalae</taxon>
        <taxon>rosids</taxon>
        <taxon>fabids</taxon>
        <taxon>Rosales</taxon>
        <taxon>Rhamnaceae</taxon>
        <taxon>rhamnoid group</taxon>
        <taxon>Rhamneae</taxon>
        <taxon>Rhamnella</taxon>
    </lineage>
</organism>
<dbReference type="InterPro" id="IPR016143">
    <property type="entry name" value="Citrate_synth-like_sm_a-sub"/>
</dbReference>
<protein>
    <submittedName>
        <fullName evidence="1">Uncharacterized protein</fullName>
    </submittedName>
</protein>
<proteinExistence type="predicted"/>
<dbReference type="EMBL" id="VOIH02000012">
    <property type="protein sequence ID" value="KAF3432438.1"/>
    <property type="molecule type" value="Genomic_DNA"/>
</dbReference>
<name>A0A8K0DQR4_9ROSA</name>